<dbReference type="SMART" id="SM00876">
    <property type="entry name" value="BATS"/>
    <property type="match status" value="1"/>
</dbReference>
<dbReference type="Proteomes" id="UP000182811">
    <property type="component" value="Unassembled WGS sequence"/>
</dbReference>
<dbReference type="GO" id="GO:0004076">
    <property type="term" value="F:biotin synthase activity"/>
    <property type="evidence" value="ECO:0007669"/>
    <property type="project" value="UniProtKB-EC"/>
</dbReference>
<dbReference type="GO" id="GO:0042364">
    <property type="term" value="P:water-soluble vitamin biosynthetic process"/>
    <property type="evidence" value="ECO:0007669"/>
    <property type="project" value="UniProtKB-ARBA"/>
</dbReference>
<dbReference type="InterPro" id="IPR013785">
    <property type="entry name" value="Aldolase_TIM"/>
</dbReference>
<feature type="binding site" evidence="8">
    <location>
        <position position="183"/>
    </location>
    <ligand>
        <name>S-adenosyl-L-methionine</name>
        <dbReference type="ChEBI" id="CHEBI:59789"/>
    </ligand>
</feature>
<feature type="binding site" evidence="8">
    <location>
        <position position="164"/>
    </location>
    <ligand>
        <name>S-adenosyl-L-methionine</name>
        <dbReference type="ChEBI" id="CHEBI:59789"/>
    </ligand>
</feature>
<dbReference type="PIRSF" id="PIRSF004762">
    <property type="entry name" value="CHP00423"/>
    <property type="match status" value="1"/>
</dbReference>
<evidence type="ECO:0000256" key="8">
    <source>
        <dbReference type="PIRSR" id="PIRSR004762-2"/>
    </source>
</evidence>
<dbReference type="PANTHER" id="PTHR43726">
    <property type="entry name" value="3-METHYLORNITHINE SYNTHASE"/>
    <property type="match status" value="1"/>
</dbReference>
<keyword evidence="5 7" id="KW-0411">Iron-sulfur</keyword>
<evidence type="ECO:0000313" key="11">
    <source>
        <dbReference type="Proteomes" id="UP000182811"/>
    </source>
</evidence>
<keyword evidence="1 7" id="KW-0004">4Fe-4S</keyword>
<dbReference type="InterPro" id="IPR007197">
    <property type="entry name" value="rSAM"/>
</dbReference>
<keyword evidence="3" id="KW-0479">Metal-binding</keyword>
<name>A0A1J5NPV3_NEOTH</name>
<dbReference type="InterPro" id="IPR034422">
    <property type="entry name" value="HydE/PylB-like"/>
</dbReference>
<proteinExistence type="predicted"/>
<evidence type="ECO:0000256" key="2">
    <source>
        <dbReference type="ARBA" id="ARBA00022691"/>
    </source>
</evidence>
<dbReference type="SMART" id="SM00729">
    <property type="entry name" value="Elp3"/>
    <property type="match status" value="1"/>
</dbReference>
<dbReference type="PANTHER" id="PTHR43726:SF1">
    <property type="entry name" value="BIOTIN SYNTHASE"/>
    <property type="match status" value="1"/>
</dbReference>
<feature type="binding site" evidence="7">
    <location>
        <position position="70"/>
    </location>
    <ligand>
        <name>[4Fe-4S] cluster</name>
        <dbReference type="ChEBI" id="CHEBI:49883"/>
        <note>4Fe-4S-S-AdoMet</note>
    </ligand>
</feature>
<organism evidence="10 11">
    <name type="scientific">Neomoorella thermoacetica</name>
    <name type="common">Clostridium thermoaceticum</name>
    <dbReference type="NCBI Taxonomy" id="1525"/>
    <lineage>
        <taxon>Bacteria</taxon>
        <taxon>Bacillati</taxon>
        <taxon>Bacillota</taxon>
        <taxon>Clostridia</taxon>
        <taxon>Neomoorellales</taxon>
        <taxon>Neomoorellaceae</taxon>
        <taxon>Neomoorella</taxon>
    </lineage>
</organism>
<feature type="binding site" evidence="7">
    <location>
        <position position="66"/>
    </location>
    <ligand>
        <name>[4Fe-4S] cluster</name>
        <dbReference type="ChEBI" id="CHEBI:49883"/>
        <note>4Fe-4S-S-AdoMet</note>
    </ligand>
</feature>
<dbReference type="GO" id="GO:0051539">
    <property type="term" value="F:4 iron, 4 sulfur cluster binding"/>
    <property type="evidence" value="ECO:0007669"/>
    <property type="project" value="UniProtKB-KW"/>
</dbReference>
<evidence type="ECO:0000259" key="9">
    <source>
        <dbReference type="PROSITE" id="PS51918"/>
    </source>
</evidence>
<evidence type="ECO:0000256" key="4">
    <source>
        <dbReference type="ARBA" id="ARBA00023004"/>
    </source>
</evidence>
<dbReference type="SUPFAM" id="SSF102114">
    <property type="entry name" value="Radical SAM enzymes"/>
    <property type="match status" value="1"/>
</dbReference>
<dbReference type="SFLD" id="SFLDG01060">
    <property type="entry name" value="BATS_domain_containing"/>
    <property type="match status" value="1"/>
</dbReference>
<dbReference type="InterPro" id="IPR010722">
    <property type="entry name" value="BATS_dom"/>
</dbReference>
<keyword evidence="4 7" id="KW-0408">Iron</keyword>
<dbReference type="GO" id="GO:0046872">
    <property type="term" value="F:metal ion binding"/>
    <property type="evidence" value="ECO:0007669"/>
    <property type="project" value="UniProtKB-KW"/>
</dbReference>
<comment type="cofactor">
    <cofactor evidence="6">
        <name>[2Fe-2S] cluster</name>
        <dbReference type="ChEBI" id="CHEBI:190135"/>
    </cofactor>
</comment>
<protein>
    <submittedName>
        <fullName evidence="10">Biotin synthase</fullName>
        <ecNumber evidence="10">2.8.1.6</ecNumber>
    </submittedName>
</protein>
<dbReference type="EMBL" id="MDDC01000002">
    <property type="protein sequence ID" value="OIQ61217.1"/>
    <property type="molecule type" value="Genomic_DNA"/>
</dbReference>
<evidence type="ECO:0000256" key="1">
    <source>
        <dbReference type="ARBA" id="ARBA00022485"/>
    </source>
</evidence>
<dbReference type="AlphaFoldDB" id="A0A1J5NPV3"/>
<evidence type="ECO:0000256" key="7">
    <source>
        <dbReference type="PIRSR" id="PIRSR004762-1"/>
    </source>
</evidence>
<dbReference type="SFLD" id="SFLDG01280">
    <property type="entry name" value="HydE/PylB-like"/>
    <property type="match status" value="1"/>
</dbReference>
<keyword evidence="2 7" id="KW-0949">S-adenosyl-L-methionine</keyword>
<evidence type="ECO:0000256" key="3">
    <source>
        <dbReference type="ARBA" id="ARBA00022723"/>
    </source>
</evidence>
<dbReference type="SFLD" id="SFLDG01082">
    <property type="entry name" value="B12-binding_domain_containing"/>
    <property type="match status" value="1"/>
</dbReference>
<dbReference type="InterPro" id="IPR058240">
    <property type="entry name" value="rSAM_sf"/>
</dbReference>
<dbReference type="SFLD" id="SFLDS00029">
    <property type="entry name" value="Radical_SAM"/>
    <property type="match status" value="1"/>
</dbReference>
<comment type="cofactor">
    <cofactor evidence="7">
        <name>[4Fe-4S] cluster</name>
        <dbReference type="ChEBI" id="CHEBI:49883"/>
    </cofactor>
    <text evidence="7">Binds 1 [4Fe-4S] cluster. The cluster is coordinated with 3 cysteines and an exchangeable S-adenosyl-L-methionine.</text>
</comment>
<dbReference type="InterPro" id="IPR006638">
    <property type="entry name" value="Elp3/MiaA/NifB-like_rSAM"/>
</dbReference>
<dbReference type="SFLD" id="SFLDF00348">
    <property type="entry name" value="FeFe_hydrogenase_maturase_(Hyd"/>
    <property type="match status" value="1"/>
</dbReference>
<feature type="binding site" evidence="7">
    <location>
        <position position="73"/>
    </location>
    <ligand>
        <name>[4Fe-4S] cluster</name>
        <dbReference type="ChEBI" id="CHEBI:49883"/>
        <note>4Fe-4S-S-AdoMet</note>
    </ligand>
</feature>
<reference evidence="10 11" key="1">
    <citation type="submission" date="2016-08" db="EMBL/GenBank/DDBJ databases">
        <title>Genome-based comparison of Moorella thermoacetic strains.</title>
        <authorList>
            <person name="Poehlein A."/>
            <person name="Bengelsdorf F.R."/>
            <person name="Esser C."/>
            <person name="Duerre P."/>
            <person name="Daniel R."/>
        </authorList>
    </citation>
    <scope>NUCLEOTIDE SEQUENCE [LARGE SCALE GENOMIC DNA]</scope>
    <source>
        <strain evidence="10 11">DSM 21394</strain>
    </source>
</reference>
<dbReference type="PROSITE" id="PS51918">
    <property type="entry name" value="RADICAL_SAM"/>
    <property type="match status" value="1"/>
</dbReference>
<dbReference type="OrthoDB" id="9775764at2"/>
<dbReference type="NCBIfam" id="TIGR03956">
    <property type="entry name" value="rSAM_HydE"/>
    <property type="match status" value="1"/>
</dbReference>
<dbReference type="Gene3D" id="3.20.20.70">
    <property type="entry name" value="Aldolase class I"/>
    <property type="match status" value="1"/>
</dbReference>
<keyword evidence="10" id="KW-0808">Transferase</keyword>
<evidence type="ECO:0000313" key="10">
    <source>
        <dbReference type="EMBL" id="OIQ61217.1"/>
    </source>
</evidence>
<dbReference type="InterPro" id="IPR024021">
    <property type="entry name" value="FeFe-hyd_HydE_rSAM"/>
</dbReference>
<sequence length="350" mass="38930">MRPDFTASWQRAAAGEELHREDIVNLLAAAPGEEEEALYRLADGVRARVAGDEVHLRGIIEFSNYCRRRCCYCGLRADNTRLHRYRLMPEDIVAVARQGAELGYGTIVLQSGEDPWYTAPVVARIVREIKKLGVAVTLCVGERPREDYALWREAGADRYLLKHETANENLYARLHPGMSWQERRQCLAWLRELDYQVGSGNIIGLPGQTLEDLADDLILLRELDVEMAGLGPFIPHPATPLGGEPAGSLDLTYRVVATARLVIPFSHLPATTAVGTLAPNGRQLALQRGANVIMPNLTPTRYRADYQIYPNKICIKEGPEDCRHCLQGMVRALGRRLGRGPGHTLKPIPA</sequence>
<evidence type="ECO:0000256" key="6">
    <source>
        <dbReference type="ARBA" id="ARBA00034078"/>
    </source>
</evidence>
<gene>
    <name evidence="10" type="primary">bioB_1</name>
    <name evidence="10" type="ORF">MOTE_02930</name>
</gene>
<dbReference type="Pfam" id="PF04055">
    <property type="entry name" value="Radical_SAM"/>
    <property type="match status" value="1"/>
</dbReference>
<dbReference type="GO" id="GO:0044272">
    <property type="term" value="P:sulfur compound biosynthetic process"/>
    <property type="evidence" value="ECO:0007669"/>
    <property type="project" value="UniProtKB-ARBA"/>
</dbReference>
<accession>A0A1J5NPV3</accession>
<dbReference type="CDD" id="cd01335">
    <property type="entry name" value="Radical_SAM"/>
    <property type="match status" value="1"/>
</dbReference>
<comment type="caution">
    <text evidence="10">The sequence shown here is derived from an EMBL/GenBank/DDBJ whole genome shotgun (WGS) entry which is preliminary data.</text>
</comment>
<feature type="domain" description="Radical SAM core" evidence="9">
    <location>
        <begin position="52"/>
        <end position="266"/>
    </location>
</feature>
<dbReference type="EC" id="2.8.1.6" evidence="10"/>
<evidence type="ECO:0000256" key="5">
    <source>
        <dbReference type="ARBA" id="ARBA00023014"/>
    </source>
</evidence>